<dbReference type="GO" id="GO:0009423">
    <property type="term" value="P:chorismate biosynthetic process"/>
    <property type="evidence" value="ECO:0007669"/>
    <property type="project" value="UniProtKB-UniRule"/>
</dbReference>
<reference evidence="8 9" key="1">
    <citation type="submission" date="2016-10" db="EMBL/GenBank/DDBJ databases">
        <authorList>
            <person name="de Groot N.N."/>
        </authorList>
    </citation>
    <scope>NUCLEOTIDE SEQUENCE [LARGE SCALE GENOMIC DNA]</scope>
    <source>
        <strain evidence="8 9">DSM 21668</strain>
    </source>
</reference>
<dbReference type="UniPathway" id="UPA00053">
    <property type="reaction ID" value="UER00088"/>
</dbReference>
<evidence type="ECO:0000256" key="5">
    <source>
        <dbReference type="ARBA" id="ARBA00022840"/>
    </source>
</evidence>
<feature type="binding site" evidence="7">
    <location>
        <position position="143"/>
    </location>
    <ligand>
        <name>substrate</name>
    </ligand>
</feature>
<dbReference type="EMBL" id="FNGS01000004">
    <property type="protein sequence ID" value="SDM04220.1"/>
    <property type="molecule type" value="Genomic_DNA"/>
</dbReference>
<comment type="similarity">
    <text evidence="7">Belongs to the shikimate kinase family.</text>
</comment>
<evidence type="ECO:0000256" key="3">
    <source>
        <dbReference type="ARBA" id="ARBA00022741"/>
    </source>
</evidence>
<dbReference type="Pfam" id="PF01202">
    <property type="entry name" value="SKI"/>
    <property type="match status" value="1"/>
</dbReference>
<dbReference type="Proteomes" id="UP000198901">
    <property type="component" value="Unassembled WGS sequence"/>
</dbReference>
<accession>A0A1G9PZN2</accession>
<organism evidence="8 9">
    <name type="scientific">Siphonobacter aquaeclarae</name>
    <dbReference type="NCBI Taxonomy" id="563176"/>
    <lineage>
        <taxon>Bacteria</taxon>
        <taxon>Pseudomonadati</taxon>
        <taxon>Bacteroidota</taxon>
        <taxon>Cytophagia</taxon>
        <taxon>Cytophagales</taxon>
        <taxon>Cytophagaceae</taxon>
        <taxon>Siphonobacter</taxon>
    </lineage>
</organism>
<proteinExistence type="inferred from homology"/>
<comment type="subunit">
    <text evidence="7">Monomer.</text>
</comment>
<dbReference type="GO" id="GO:0008652">
    <property type="term" value="P:amino acid biosynthetic process"/>
    <property type="evidence" value="ECO:0007669"/>
    <property type="project" value="UniProtKB-KW"/>
</dbReference>
<keyword evidence="9" id="KW-1185">Reference proteome</keyword>
<evidence type="ECO:0000256" key="4">
    <source>
        <dbReference type="ARBA" id="ARBA00022777"/>
    </source>
</evidence>
<evidence type="ECO:0000313" key="9">
    <source>
        <dbReference type="Proteomes" id="UP000198901"/>
    </source>
</evidence>
<feature type="binding site" evidence="7">
    <location>
        <position position="81"/>
    </location>
    <ligand>
        <name>substrate</name>
    </ligand>
</feature>
<dbReference type="GO" id="GO:0005524">
    <property type="term" value="F:ATP binding"/>
    <property type="evidence" value="ECO:0007669"/>
    <property type="project" value="UniProtKB-UniRule"/>
</dbReference>
<evidence type="ECO:0000256" key="6">
    <source>
        <dbReference type="ARBA" id="ARBA00023141"/>
    </source>
</evidence>
<keyword evidence="7" id="KW-0963">Cytoplasm</keyword>
<protein>
    <recommendedName>
        <fullName evidence="7">Shikimate kinase</fullName>
        <shortName evidence="7">SK</shortName>
        <ecNumber evidence="7">2.7.1.71</ecNumber>
    </recommendedName>
</protein>
<dbReference type="SUPFAM" id="SSF52540">
    <property type="entry name" value="P-loop containing nucleoside triphosphate hydrolases"/>
    <property type="match status" value="1"/>
</dbReference>
<keyword evidence="1 7" id="KW-0028">Amino-acid biosynthesis</keyword>
<feature type="binding site" evidence="7">
    <location>
        <position position="59"/>
    </location>
    <ligand>
        <name>substrate</name>
    </ligand>
</feature>
<feature type="binding site" evidence="7">
    <location>
        <begin position="13"/>
        <end position="18"/>
    </location>
    <ligand>
        <name>ATP</name>
        <dbReference type="ChEBI" id="CHEBI:30616"/>
    </ligand>
</feature>
<dbReference type="GO" id="GO:0009073">
    <property type="term" value="P:aromatic amino acid family biosynthetic process"/>
    <property type="evidence" value="ECO:0007669"/>
    <property type="project" value="UniProtKB-KW"/>
</dbReference>
<dbReference type="CDD" id="cd00464">
    <property type="entry name" value="SK"/>
    <property type="match status" value="1"/>
</dbReference>
<gene>
    <name evidence="7" type="primary">aroK</name>
    <name evidence="8" type="ORF">SAMN04488090_2399</name>
</gene>
<keyword evidence="4 7" id="KW-0418">Kinase</keyword>
<feature type="binding site" evidence="7">
    <location>
        <position position="121"/>
    </location>
    <ligand>
        <name>ATP</name>
        <dbReference type="ChEBI" id="CHEBI:30616"/>
    </ligand>
</feature>
<keyword evidence="3 7" id="KW-0547">Nucleotide-binding</keyword>
<dbReference type="HAMAP" id="MF_00109">
    <property type="entry name" value="Shikimate_kinase"/>
    <property type="match status" value="1"/>
</dbReference>
<keyword evidence="6 7" id="KW-0057">Aromatic amino acid biosynthesis</keyword>
<evidence type="ECO:0000256" key="2">
    <source>
        <dbReference type="ARBA" id="ARBA00022679"/>
    </source>
</evidence>
<comment type="pathway">
    <text evidence="7">Metabolic intermediate biosynthesis; chorismate biosynthesis; chorismate from D-erythrose 4-phosphate and phosphoenolpyruvate: step 5/7.</text>
</comment>
<comment type="caution">
    <text evidence="7">Lacks conserved residue(s) required for the propagation of feature annotation.</text>
</comment>
<comment type="cofactor">
    <cofactor evidence="7">
        <name>Mg(2+)</name>
        <dbReference type="ChEBI" id="CHEBI:18420"/>
    </cofactor>
    <text evidence="7">Binds 1 Mg(2+) ion per subunit.</text>
</comment>
<evidence type="ECO:0000256" key="7">
    <source>
        <dbReference type="HAMAP-Rule" id="MF_00109"/>
    </source>
</evidence>
<dbReference type="AlphaFoldDB" id="A0A1G9PZN2"/>
<dbReference type="GO" id="GO:0004765">
    <property type="term" value="F:shikimate kinase activity"/>
    <property type="evidence" value="ECO:0007669"/>
    <property type="project" value="UniProtKB-UniRule"/>
</dbReference>
<dbReference type="Gene3D" id="3.40.50.300">
    <property type="entry name" value="P-loop containing nucleotide triphosphate hydrolases"/>
    <property type="match status" value="1"/>
</dbReference>
<sequence length="174" mass="19724">MYMKNIFLLGMPSSGKSTLGKNLAREIGYEFVDMDKRIELREMLTIAEIFSLRGEEYFRKAESEVLQSLPADAGLIVSTGGGVPCFHNNMDAIRERGVSVFLDVPPKMLADRMMHTRKNDRPLFPTDDAATLLEELERKLNVRRAFYEQADVTIEGETDVQTLLEVLRHLSVIA</sequence>
<name>A0A1G9PZN2_9BACT</name>
<keyword evidence="7" id="KW-0479">Metal-binding</keyword>
<feature type="binding site" evidence="7">
    <location>
        <position position="17"/>
    </location>
    <ligand>
        <name>Mg(2+)</name>
        <dbReference type="ChEBI" id="CHEBI:18420"/>
    </ligand>
</feature>
<keyword evidence="7" id="KW-0460">Magnesium</keyword>
<dbReference type="PANTHER" id="PTHR21087:SF16">
    <property type="entry name" value="SHIKIMATE KINASE 1, CHLOROPLASTIC"/>
    <property type="match status" value="1"/>
</dbReference>
<dbReference type="GO" id="GO:0005829">
    <property type="term" value="C:cytosol"/>
    <property type="evidence" value="ECO:0007669"/>
    <property type="project" value="TreeGrafter"/>
</dbReference>
<dbReference type="InterPro" id="IPR027417">
    <property type="entry name" value="P-loop_NTPase"/>
</dbReference>
<feature type="binding site" evidence="7">
    <location>
        <position position="35"/>
    </location>
    <ligand>
        <name>substrate</name>
    </ligand>
</feature>
<dbReference type="EC" id="2.7.1.71" evidence="7"/>
<dbReference type="InterPro" id="IPR000623">
    <property type="entry name" value="Shikimate_kinase/TSH1"/>
</dbReference>
<comment type="subcellular location">
    <subcellularLocation>
        <location evidence="7">Cytoplasm</location>
    </subcellularLocation>
</comment>
<keyword evidence="2 7" id="KW-0808">Transferase</keyword>
<dbReference type="PANTHER" id="PTHR21087">
    <property type="entry name" value="SHIKIMATE KINASE"/>
    <property type="match status" value="1"/>
</dbReference>
<comment type="function">
    <text evidence="7">Catalyzes the specific phosphorylation of the 3-hydroxyl group of shikimic acid using ATP as a cosubstrate.</text>
</comment>
<comment type="catalytic activity">
    <reaction evidence="7">
        <text>shikimate + ATP = 3-phosphoshikimate + ADP + H(+)</text>
        <dbReference type="Rhea" id="RHEA:13121"/>
        <dbReference type="ChEBI" id="CHEBI:15378"/>
        <dbReference type="ChEBI" id="CHEBI:30616"/>
        <dbReference type="ChEBI" id="CHEBI:36208"/>
        <dbReference type="ChEBI" id="CHEBI:145989"/>
        <dbReference type="ChEBI" id="CHEBI:456216"/>
        <dbReference type="EC" id="2.7.1.71"/>
    </reaction>
</comment>
<evidence type="ECO:0000256" key="1">
    <source>
        <dbReference type="ARBA" id="ARBA00022605"/>
    </source>
</evidence>
<dbReference type="PRINTS" id="PR01100">
    <property type="entry name" value="SHIKIMTKNASE"/>
</dbReference>
<dbReference type="InterPro" id="IPR031322">
    <property type="entry name" value="Shikimate/glucono_kinase"/>
</dbReference>
<dbReference type="STRING" id="563176.SAMN04488090_2399"/>
<dbReference type="GO" id="GO:0000287">
    <property type="term" value="F:magnesium ion binding"/>
    <property type="evidence" value="ECO:0007669"/>
    <property type="project" value="UniProtKB-UniRule"/>
</dbReference>
<keyword evidence="5 7" id="KW-0067">ATP-binding</keyword>
<evidence type="ECO:0000313" key="8">
    <source>
        <dbReference type="EMBL" id="SDM04220.1"/>
    </source>
</evidence>